<reference evidence="2" key="2">
    <citation type="submission" date="2020-11" db="EMBL/GenBank/DDBJ databases">
        <authorList>
            <person name="McCartney M.A."/>
            <person name="Auch B."/>
            <person name="Kono T."/>
            <person name="Mallez S."/>
            <person name="Becker A."/>
            <person name="Gohl D.M."/>
            <person name="Silverstein K.A.T."/>
            <person name="Koren S."/>
            <person name="Bechman K.B."/>
            <person name="Herman A."/>
            <person name="Abrahante J.E."/>
            <person name="Garbe J."/>
        </authorList>
    </citation>
    <scope>NUCLEOTIDE SEQUENCE</scope>
    <source>
        <strain evidence="2">Duluth1</strain>
        <tissue evidence="2">Whole animal</tissue>
    </source>
</reference>
<proteinExistence type="predicted"/>
<evidence type="ECO:0000256" key="1">
    <source>
        <dbReference type="SAM" id="MobiDB-lite"/>
    </source>
</evidence>
<protein>
    <submittedName>
        <fullName evidence="2">Uncharacterized protein</fullName>
    </submittedName>
</protein>
<gene>
    <name evidence="2" type="ORF">DPMN_171091</name>
</gene>
<dbReference type="EMBL" id="JAIWYP010000009">
    <property type="protein sequence ID" value="KAH3769814.1"/>
    <property type="molecule type" value="Genomic_DNA"/>
</dbReference>
<comment type="caution">
    <text evidence="2">The sequence shown here is derived from an EMBL/GenBank/DDBJ whole genome shotgun (WGS) entry which is preliminary data.</text>
</comment>
<evidence type="ECO:0000313" key="3">
    <source>
        <dbReference type="Proteomes" id="UP000828390"/>
    </source>
</evidence>
<sequence length="88" mass="10160">MLEACDSRSNEWGLTAKGQIDYVSRDQHIADFIIIQVVEIFVFWTFKFVPIELQNAPDIKRRNSGRPEDEDKYDRESSPDGFAGLFSC</sequence>
<accession>A0A9D4E0L5</accession>
<reference evidence="2" key="1">
    <citation type="journal article" date="2019" name="bioRxiv">
        <title>The Genome of the Zebra Mussel, Dreissena polymorpha: A Resource for Invasive Species Research.</title>
        <authorList>
            <person name="McCartney M.A."/>
            <person name="Auch B."/>
            <person name="Kono T."/>
            <person name="Mallez S."/>
            <person name="Zhang Y."/>
            <person name="Obille A."/>
            <person name="Becker A."/>
            <person name="Abrahante J.E."/>
            <person name="Garbe J."/>
            <person name="Badalamenti J.P."/>
            <person name="Herman A."/>
            <person name="Mangelson H."/>
            <person name="Liachko I."/>
            <person name="Sullivan S."/>
            <person name="Sone E.D."/>
            <person name="Koren S."/>
            <person name="Silverstein K.A.T."/>
            <person name="Beckman K.B."/>
            <person name="Gohl D.M."/>
        </authorList>
    </citation>
    <scope>NUCLEOTIDE SEQUENCE</scope>
    <source>
        <strain evidence="2">Duluth1</strain>
        <tissue evidence="2">Whole animal</tissue>
    </source>
</reference>
<feature type="compositionally biased region" description="Basic and acidic residues" evidence="1">
    <location>
        <begin position="59"/>
        <end position="78"/>
    </location>
</feature>
<feature type="region of interest" description="Disordered" evidence="1">
    <location>
        <begin position="59"/>
        <end position="88"/>
    </location>
</feature>
<name>A0A9D4E0L5_DREPO</name>
<dbReference type="AlphaFoldDB" id="A0A9D4E0L5"/>
<evidence type="ECO:0000313" key="2">
    <source>
        <dbReference type="EMBL" id="KAH3769814.1"/>
    </source>
</evidence>
<organism evidence="2 3">
    <name type="scientific">Dreissena polymorpha</name>
    <name type="common">Zebra mussel</name>
    <name type="synonym">Mytilus polymorpha</name>
    <dbReference type="NCBI Taxonomy" id="45954"/>
    <lineage>
        <taxon>Eukaryota</taxon>
        <taxon>Metazoa</taxon>
        <taxon>Spiralia</taxon>
        <taxon>Lophotrochozoa</taxon>
        <taxon>Mollusca</taxon>
        <taxon>Bivalvia</taxon>
        <taxon>Autobranchia</taxon>
        <taxon>Heteroconchia</taxon>
        <taxon>Euheterodonta</taxon>
        <taxon>Imparidentia</taxon>
        <taxon>Neoheterodontei</taxon>
        <taxon>Myida</taxon>
        <taxon>Dreissenoidea</taxon>
        <taxon>Dreissenidae</taxon>
        <taxon>Dreissena</taxon>
    </lineage>
</organism>
<keyword evidence="3" id="KW-1185">Reference proteome</keyword>
<dbReference type="Proteomes" id="UP000828390">
    <property type="component" value="Unassembled WGS sequence"/>
</dbReference>